<organism evidence="10">
    <name type="scientific">hydrothermal vent metagenome</name>
    <dbReference type="NCBI Taxonomy" id="652676"/>
    <lineage>
        <taxon>unclassified sequences</taxon>
        <taxon>metagenomes</taxon>
        <taxon>ecological metagenomes</taxon>
    </lineage>
</organism>
<comment type="similarity">
    <text evidence="7">Belongs to the QueC family.</text>
</comment>
<evidence type="ECO:0000256" key="6">
    <source>
        <dbReference type="ARBA" id="ARBA00022840"/>
    </source>
</evidence>
<comment type="pathway">
    <text evidence="1">Purine metabolism; 7-cyano-7-deazaguanine biosynthesis.</text>
</comment>
<dbReference type="SUPFAM" id="SSF52402">
    <property type="entry name" value="Adenine nucleotide alpha hydrolases-like"/>
    <property type="match status" value="1"/>
</dbReference>
<evidence type="ECO:0000256" key="9">
    <source>
        <dbReference type="ARBA" id="ARBA00047890"/>
    </source>
</evidence>
<evidence type="ECO:0000256" key="8">
    <source>
        <dbReference type="ARBA" id="ARBA00039149"/>
    </source>
</evidence>
<keyword evidence="3" id="KW-0479">Metal-binding</keyword>
<keyword evidence="4" id="KW-0547">Nucleotide-binding</keyword>
<dbReference type="EC" id="6.3.4.20" evidence="8"/>
<dbReference type="Pfam" id="PF06508">
    <property type="entry name" value="QueC"/>
    <property type="match status" value="1"/>
</dbReference>
<evidence type="ECO:0000256" key="3">
    <source>
        <dbReference type="ARBA" id="ARBA00022723"/>
    </source>
</evidence>
<dbReference type="AlphaFoldDB" id="A0A3B0US48"/>
<evidence type="ECO:0000256" key="1">
    <source>
        <dbReference type="ARBA" id="ARBA00005061"/>
    </source>
</evidence>
<comment type="catalytic activity">
    <reaction evidence="9">
        <text>7-carboxy-7-carbaguanine + NH4(+) + 2 ATP = 7-cyano-7-carbaguanine + 2 AMP + 2 diphosphate + 2 H(+)</text>
        <dbReference type="Rhea" id="RHEA:27982"/>
        <dbReference type="ChEBI" id="CHEBI:15378"/>
        <dbReference type="ChEBI" id="CHEBI:28938"/>
        <dbReference type="ChEBI" id="CHEBI:30616"/>
        <dbReference type="ChEBI" id="CHEBI:33019"/>
        <dbReference type="ChEBI" id="CHEBI:45075"/>
        <dbReference type="ChEBI" id="CHEBI:61036"/>
        <dbReference type="ChEBI" id="CHEBI:456215"/>
        <dbReference type="EC" id="6.3.4.20"/>
    </reaction>
</comment>
<name>A0A3B0US48_9ZZZZ</name>
<dbReference type="CDD" id="cd01995">
    <property type="entry name" value="QueC-like"/>
    <property type="match status" value="1"/>
</dbReference>
<accession>A0A3B0US48</accession>
<dbReference type="Gene3D" id="3.40.50.620">
    <property type="entry name" value="HUPs"/>
    <property type="match status" value="1"/>
</dbReference>
<dbReference type="PANTHER" id="PTHR42914">
    <property type="entry name" value="7-CYANO-7-DEAZAGUANINE SYNTHASE"/>
    <property type="match status" value="1"/>
</dbReference>
<keyword evidence="5" id="KW-0862">Zinc</keyword>
<evidence type="ECO:0000256" key="4">
    <source>
        <dbReference type="ARBA" id="ARBA00022741"/>
    </source>
</evidence>
<dbReference type="HAMAP" id="MF_01633">
    <property type="entry name" value="QueC"/>
    <property type="match status" value="1"/>
</dbReference>
<reference evidence="10" key="1">
    <citation type="submission" date="2018-06" db="EMBL/GenBank/DDBJ databases">
        <authorList>
            <person name="Zhirakovskaya E."/>
        </authorList>
    </citation>
    <scope>NUCLEOTIDE SEQUENCE</scope>
</reference>
<dbReference type="GO" id="GO:0005524">
    <property type="term" value="F:ATP binding"/>
    <property type="evidence" value="ECO:0007669"/>
    <property type="project" value="UniProtKB-KW"/>
</dbReference>
<dbReference type="PANTHER" id="PTHR42914:SF1">
    <property type="entry name" value="7-CYANO-7-DEAZAGUANINE SYNTHASE"/>
    <property type="match status" value="1"/>
</dbReference>
<dbReference type="NCBIfam" id="TIGR00364">
    <property type="entry name" value="7-cyano-7-deazaguanine synthase QueC"/>
    <property type="match status" value="1"/>
</dbReference>
<dbReference type="PIRSF" id="PIRSF006293">
    <property type="entry name" value="ExsB"/>
    <property type="match status" value="1"/>
</dbReference>
<proteinExistence type="inferred from homology"/>
<dbReference type="EMBL" id="UOEU01000156">
    <property type="protein sequence ID" value="VAW31103.1"/>
    <property type="molecule type" value="Genomic_DNA"/>
</dbReference>
<dbReference type="GO" id="GO:0016874">
    <property type="term" value="F:ligase activity"/>
    <property type="evidence" value="ECO:0007669"/>
    <property type="project" value="UniProtKB-KW"/>
</dbReference>
<keyword evidence="6" id="KW-0067">ATP-binding</keyword>
<sequence length="222" mass="24556">MIDCVAIVSGGMDSVTLLHHLVKEKQRQPAVLTFIYGQKHAGEVLLAQEQAALLGCTQHLVLDLGLLRPLFATSALVNSTLAIPNIDDVQGDSQPITYVPNRNMIFLALAAAYAESHHVSDVYYGAQTQDMYGYWDTTIDFLVRLNATFQLNRKTPIQIKAPFVNYSKADILRAGLQMGVDYGRTWSCYEGETLACGRCPTCAERLQAFAELGLKDPLPYQE</sequence>
<dbReference type="GO" id="GO:0046872">
    <property type="term" value="F:metal ion binding"/>
    <property type="evidence" value="ECO:0007669"/>
    <property type="project" value="UniProtKB-KW"/>
</dbReference>
<evidence type="ECO:0000313" key="10">
    <source>
        <dbReference type="EMBL" id="VAW31103.1"/>
    </source>
</evidence>
<gene>
    <name evidence="10" type="ORF">MNBD_CHLOROFLEXI01-4361</name>
</gene>
<dbReference type="InterPro" id="IPR014729">
    <property type="entry name" value="Rossmann-like_a/b/a_fold"/>
</dbReference>
<evidence type="ECO:0000256" key="5">
    <source>
        <dbReference type="ARBA" id="ARBA00022833"/>
    </source>
</evidence>
<dbReference type="InterPro" id="IPR018317">
    <property type="entry name" value="QueC"/>
</dbReference>
<protein>
    <recommendedName>
        <fullName evidence="8">7-cyano-7-deazaguanine synthase</fullName>
        <ecNumber evidence="8">6.3.4.20</ecNumber>
    </recommendedName>
</protein>
<evidence type="ECO:0000256" key="7">
    <source>
        <dbReference type="ARBA" id="ARBA00037993"/>
    </source>
</evidence>
<keyword evidence="2" id="KW-0436">Ligase</keyword>
<evidence type="ECO:0000256" key="2">
    <source>
        <dbReference type="ARBA" id="ARBA00022598"/>
    </source>
</evidence>